<reference evidence="4 5" key="1">
    <citation type="submission" date="2016-10" db="EMBL/GenBank/DDBJ databases">
        <authorList>
            <person name="de Groot N.N."/>
        </authorList>
    </citation>
    <scope>NUCLEOTIDE SEQUENCE [LARGE SCALE GENOMIC DNA]</scope>
    <source>
        <strain evidence="4 5">47C3B</strain>
    </source>
</reference>
<keyword evidence="1" id="KW-1133">Transmembrane helix</keyword>
<evidence type="ECO:0000259" key="3">
    <source>
        <dbReference type="Pfam" id="PF07863"/>
    </source>
</evidence>
<dbReference type="NCBIfam" id="TIGR03782">
    <property type="entry name" value="Bac_Flav_CT_J"/>
    <property type="match status" value="1"/>
</dbReference>
<dbReference type="OrthoDB" id="1147144at2"/>
<feature type="transmembrane region" description="Helical" evidence="1">
    <location>
        <begin position="306"/>
        <end position="328"/>
    </location>
</feature>
<dbReference type="RefSeq" id="WP_091152111.1">
    <property type="nucleotide sequence ID" value="NZ_FNAI01000010.1"/>
</dbReference>
<sequence>MGKCKRAAILAAVGMLFPFLSHAQSAGNGVALTVGGLQGILDKVYDEMLPMCSGLIGVGSGIAGFAAIWYIASRVWRHMANAEPIDFYPLFRPFVLGFCVIHFQFVIAMMNGILQPTVTGTAKMVGDSDKAVAALLKEKEDKIKDSEVWKMYVGDDDKGDREKWYKYSHPDADPSDESMLESVGNDMRFFMEKVAYKFQNNIKEWMSEILQVLFQAAALCINTLRTFQLIVFAILGPLVFGIAVFDGLQHTLTAWIARYINIFLWLPVCNIFGAIIGKIQELMLQYDLGQIQSTGTTVFSTTDAGYLIFMIIGIVGYFTVPSVANSIVNAGGMGAMLTKVTNISTSATSMAGGHTKQAGGIIASGGYGLGQRILGGGSVTNDYDSHVKDKISGKS</sequence>
<keyword evidence="1" id="KW-0472">Membrane</keyword>
<gene>
    <name evidence="4" type="ORF">SAMN05216464_110178</name>
</gene>
<dbReference type="Proteomes" id="UP000199072">
    <property type="component" value="Unassembled WGS sequence"/>
</dbReference>
<evidence type="ECO:0000313" key="5">
    <source>
        <dbReference type="Proteomes" id="UP000199072"/>
    </source>
</evidence>
<protein>
    <submittedName>
        <fullName evidence="4">Bacteroides conjugative transposon TraJ protein</fullName>
    </submittedName>
</protein>
<keyword evidence="5" id="KW-1185">Reference proteome</keyword>
<keyword evidence="2" id="KW-0732">Signal</keyword>
<dbReference type="InterPro" id="IPR022393">
    <property type="entry name" value="Conjugative_transposon_TraJ"/>
</dbReference>
<proteinExistence type="predicted"/>
<dbReference type="EMBL" id="FNAI01000010">
    <property type="protein sequence ID" value="SDE88386.1"/>
    <property type="molecule type" value="Genomic_DNA"/>
</dbReference>
<dbReference type="AlphaFoldDB" id="A0A1G7GJU6"/>
<accession>A0A1G7GJU6</accession>
<feature type="chain" id="PRO_5011603042" evidence="2">
    <location>
        <begin position="24"/>
        <end position="395"/>
    </location>
</feature>
<name>A0A1G7GJU6_9SPHI</name>
<organism evidence="4 5">
    <name type="scientific">Mucilaginibacter pineti</name>
    <dbReference type="NCBI Taxonomy" id="1391627"/>
    <lineage>
        <taxon>Bacteria</taxon>
        <taxon>Pseudomonadati</taxon>
        <taxon>Bacteroidota</taxon>
        <taxon>Sphingobacteriia</taxon>
        <taxon>Sphingobacteriales</taxon>
        <taxon>Sphingobacteriaceae</taxon>
        <taxon>Mucilaginibacter</taxon>
    </lineage>
</organism>
<feature type="transmembrane region" description="Helical" evidence="1">
    <location>
        <begin position="93"/>
        <end position="114"/>
    </location>
</feature>
<dbReference type="STRING" id="1391627.SAMN05216464_110178"/>
<keyword evidence="1" id="KW-0812">Transmembrane</keyword>
<feature type="transmembrane region" description="Helical" evidence="1">
    <location>
        <begin position="260"/>
        <end position="279"/>
    </location>
</feature>
<evidence type="ECO:0000256" key="2">
    <source>
        <dbReference type="SAM" id="SignalP"/>
    </source>
</evidence>
<dbReference type="InterPro" id="IPR012424">
    <property type="entry name" value="Conjugative_transposon_TraJ_C"/>
</dbReference>
<feature type="signal peptide" evidence="2">
    <location>
        <begin position="1"/>
        <end position="23"/>
    </location>
</feature>
<feature type="domain" description="Conjugative transposon TraJ C-terminal" evidence="3">
    <location>
        <begin position="34"/>
        <end position="383"/>
    </location>
</feature>
<evidence type="ECO:0000313" key="4">
    <source>
        <dbReference type="EMBL" id="SDE88386.1"/>
    </source>
</evidence>
<feature type="transmembrane region" description="Helical" evidence="1">
    <location>
        <begin position="47"/>
        <end position="72"/>
    </location>
</feature>
<feature type="transmembrane region" description="Helical" evidence="1">
    <location>
        <begin position="229"/>
        <end position="248"/>
    </location>
</feature>
<evidence type="ECO:0000256" key="1">
    <source>
        <dbReference type="SAM" id="Phobius"/>
    </source>
</evidence>
<dbReference type="Pfam" id="PF07863">
    <property type="entry name" value="CtnDOT_TraJ"/>
    <property type="match status" value="1"/>
</dbReference>